<dbReference type="InterPro" id="IPR001387">
    <property type="entry name" value="Cro/C1-type_HTH"/>
</dbReference>
<dbReference type="CDD" id="cd00093">
    <property type="entry name" value="HTH_XRE"/>
    <property type="match status" value="1"/>
</dbReference>
<dbReference type="AlphaFoldDB" id="A0A098R167"/>
<dbReference type="SUPFAM" id="SSF47413">
    <property type="entry name" value="lambda repressor-like DNA-binding domains"/>
    <property type="match status" value="1"/>
</dbReference>
<sequence length="117" mass="13978">MKYSLMNDQDIMEDLARRIDSLRIQKHLKDSDIESLGGISRQLLSDFRRGKRGISLKSFIRILRGLGEIDRLDRMLPREREFRPHPDSRTLPVRDDQSRRVRDTGRPRREFTWGDEE</sequence>
<evidence type="ECO:0000313" key="4">
    <source>
        <dbReference type="Proteomes" id="UP000029692"/>
    </source>
</evidence>
<evidence type="ECO:0000259" key="2">
    <source>
        <dbReference type="PROSITE" id="PS50943"/>
    </source>
</evidence>
<evidence type="ECO:0000256" key="1">
    <source>
        <dbReference type="SAM" id="MobiDB-lite"/>
    </source>
</evidence>
<dbReference type="RefSeq" id="WP_156104563.1">
    <property type="nucleotide sequence ID" value="NZ_JNUP01000029.1"/>
</dbReference>
<accession>A0A098R167</accession>
<proteinExistence type="predicted"/>
<dbReference type="EMBL" id="JNUP01000029">
    <property type="protein sequence ID" value="KGE73418.1"/>
    <property type="molecule type" value="Genomic_DNA"/>
</dbReference>
<dbReference type="Gene3D" id="1.10.260.40">
    <property type="entry name" value="lambda repressor-like DNA-binding domains"/>
    <property type="match status" value="1"/>
</dbReference>
<keyword evidence="4" id="KW-1185">Reference proteome</keyword>
<feature type="region of interest" description="Disordered" evidence="1">
    <location>
        <begin position="77"/>
        <end position="117"/>
    </location>
</feature>
<dbReference type="GO" id="GO:0003677">
    <property type="term" value="F:DNA binding"/>
    <property type="evidence" value="ECO:0007669"/>
    <property type="project" value="InterPro"/>
</dbReference>
<dbReference type="STRING" id="1480694.DC28_03905"/>
<evidence type="ECO:0000313" key="3">
    <source>
        <dbReference type="EMBL" id="KGE73418.1"/>
    </source>
</evidence>
<feature type="domain" description="HTH cro/C1-type" evidence="2">
    <location>
        <begin position="38"/>
        <end position="72"/>
    </location>
</feature>
<dbReference type="Pfam" id="PF01381">
    <property type="entry name" value="HTH_3"/>
    <property type="match status" value="1"/>
</dbReference>
<dbReference type="eggNOG" id="ENOG502ZJXK">
    <property type="taxonomic scope" value="Bacteria"/>
</dbReference>
<dbReference type="OrthoDB" id="370887at2"/>
<gene>
    <name evidence="3" type="ORF">DC28_03905</name>
</gene>
<dbReference type="InterPro" id="IPR010982">
    <property type="entry name" value="Lambda_DNA-bd_dom_sf"/>
</dbReference>
<dbReference type="Proteomes" id="UP000029692">
    <property type="component" value="Unassembled WGS sequence"/>
</dbReference>
<organism evidence="3 4">
    <name type="scientific">Spirochaeta lutea</name>
    <dbReference type="NCBI Taxonomy" id="1480694"/>
    <lineage>
        <taxon>Bacteria</taxon>
        <taxon>Pseudomonadati</taxon>
        <taxon>Spirochaetota</taxon>
        <taxon>Spirochaetia</taxon>
        <taxon>Spirochaetales</taxon>
        <taxon>Spirochaetaceae</taxon>
        <taxon>Spirochaeta</taxon>
    </lineage>
</organism>
<reference evidence="3 4" key="1">
    <citation type="submission" date="2014-05" db="EMBL/GenBank/DDBJ databases">
        <title>De novo Genome Sequence of Spirocheata sp.</title>
        <authorList>
            <person name="Shivani Y."/>
            <person name="Subhash Y."/>
            <person name="Tushar L."/>
            <person name="Sasikala C."/>
            <person name="Ramana C.V."/>
        </authorList>
    </citation>
    <scope>NUCLEOTIDE SEQUENCE [LARGE SCALE GENOMIC DNA]</scope>
    <source>
        <strain evidence="3 4">JC230</strain>
    </source>
</reference>
<dbReference type="PROSITE" id="PS50943">
    <property type="entry name" value="HTH_CROC1"/>
    <property type="match status" value="1"/>
</dbReference>
<protein>
    <recommendedName>
        <fullName evidence="2">HTH cro/C1-type domain-containing protein</fullName>
    </recommendedName>
</protein>
<comment type="caution">
    <text evidence="3">The sequence shown here is derived from an EMBL/GenBank/DDBJ whole genome shotgun (WGS) entry which is preliminary data.</text>
</comment>
<name>A0A098R167_9SPIO</name>